<dbReference type="InterPro" id="IPR020846">
    <property type="entry name" value="MFS_dom"/>
</dbReference>
<feature type="transmembrane region" description="Helical" evidence="7">
    <location>
        <begin position="587"/>
        <end position="606"/>
    </location>
</feature>
<feature type="transmembrane region" description="Helical" evidence="7">
    <location>
        <begin position="491"/>
        <end position="513"/>
    </location>
</feature>
<organism evidence="9 10">
    <name type="scientific">Elasticomyces elasticus</name>
    <dbReference type="NCBI Taxonomy" id="574655"/>
    <lineage>
        <taxon>Eukaryota</taxon>
        <taxon>Fungi</taxon>
        <taxon>Dikarya</taxon>
        <taxon>Ascomycota</taxon>
        <taxon>Pezizomycotina</taxon>
        <taxon>Dothideomycetes</taxon>
        <taxon>Dothideomycetidae</taxon>
        <taxon>Mycosphaerellales</taxon>
        <taxon>Teratosphaeriaceae</taxon>
        <taxon>Elasticomyces</taxon>
    </lineage>
</organism>
<reference evidence="9" key="1">
    <citation type="submission" date="2023-08" db="EMBL/GenBank/DDBJ databases">
        <title>Black Yeasts Isolated from many extreme environments.</title>
        <authorList>
            <person name="Coleine C."/>
            <person name="Stajich J.E."/>
            <person name="Selbmann L."/>
        </authorList>
    </citation>
    <scope>NUCLEOTIDE SEQUENCE</scope>
    <source>
        <strain evidence="9">CCFEE 5810</strain>
    </source>
</reference>
<gene>
    <name evidence="9" type="ORF">LTR97_012743</name>
</gene>
<evidence type="ECO:0000313" key="10">
    <source>
        <dbReference type="Proteomes" id="UP001310594"/>
    </source>
</evidence>
<dbReference type="InterPro" id="IPR005829">
    <property type="entry name" value="Sugar_transporter_CS"/>
</dbReference>
<dbReference type="SUPFAM" id="SSF103473">
    <property type="entry name" value="MFS general substrate transporter"/>
    <property type="match status" value="1"/>
</dbReference>
<feature type="region of interest" description="Disordered" evidence="6">
    <location>
        <begin position="1"/>
        <end position="20"/>
    </location>
</feature>
<evidence type="ECO:0000256" key="7">
    <source>
        <dbReference type="SAM" id="Phobius"/>
    </source>
</evidence>
<feature type="transmembrane region" description="Helical" evidence="7">
    <location>
        <begin position="128"/>
        <end position="147"/>
    </location>
</feature>
<name>A0AAN7VWH4_9PEZI</name>
<dbReference type="PROSITE" id="PS50850">
    <property type="entry name" value="MFS"/>
    <property type="match status" value="1"/>
</dbReference>
<feature type="transmembrane region" description="Helical" evidence="7">
    <location>
        <begin position="61"/>
        <end position="86"/>
    </location>
</feature>
<keyword evidence="5 7" id="KW-0472">Membrane</keyword>
<dbReference type="GO" id="GO:0022857">
    <property type="term" value="F:transmembrane transporter activity"/>
    <property type="evidence" value="ECO:0007669"/>
    <property type="project" value="InterPro"/>
</dbReference>
<feature type="domain" description="Major facilitator superfamily (MFS) profile" evidence="8">
    <location>
        <begin position="64"/>
        <end position="610"/>
    </location>
</feature>
<proteinExistence type="predicted"/>
<comment type="subcellular location">
    <subcellularLocation>
        <location evidence="1">Membrane</location>
        <topology evidence="1">Multi-pass membrane protein</topology>
    </subcellularLocation>
</comment>
<dbReference type="Pfam" id="PF06609">
    <property type="entry name" value="TRI12"/>
    <property type="match status" value="1"/>
</dbReference>
<dbReference type="Proteomes" id="UP001310594">
    <property type="component" value="Unassembled WGS sequence"/>
</dbReference>
<keyword evidence="4 7" id="KW-1133">Transmembrane helix</keyword>
<evidence type="ECO:0000256" key="4">
    <source>
        <dbReference type="ARBA" id="ARBA00022989"/>
    </source>
</evidence>
<dbReference type="PANTHER" id="PTHR23501">
    <property type="entry name" value="MAJOR FACILITATOR SUPERFAMILY"/>
    <property type="match status" value="1"/>
</dbReference>
<feature type="transmembrane region" description="Helical" evidence="7">
    <location>
        <begin position="153"/>
        <end position="173"/>
    </location>
</feature>
<keyword evidence="3 7" id="KW-0812">Transmembrane</keyword>
<evidence type="ECO:0000256" key="6">
    <source>
        <dbReference type="SAM" id="MobiDB-lite"/>
    </source>
</evidence>
<dbReference type="EMBL" id="JAVRQU010000029">
    <property type="protein sequence ID" value="KAK5689744.1"/>
    <property type="molecule type" value="Genomic_DNA"/>
</dbReference>
<feature type="transmembrane region" description="Helical" evidence="7">
    <location>
        <begin position="390"/>
        <end position="413"/>
    </location>
</feature>
<feature type="transmembrane region" description="Helical" evidence="7">
    <location>
        <begin position="98"/>
        <end position="116"/>
    </location>
</feature>
<feature type="transmembrane region" description="Helical" evidence="7">
    <location>
        <begin position="350"/>
        <end position="369"/>
    </location>
</feature>
<evidence type="ECO:0000313" key="9">
    <source>
        <dbReference type="EMBL" id="KAK5689744.1"/>
    </source>
</evidence>
<evidence type="ECO:0000256" key="1">
    <source>
        <dbReference type="ARBA" id="ARBA00004141"/>
    </source>
</evidence>
<feature type="transmembrane region" description="Helical" evidence="7">
    <location>
        <begin position="185"/>
        <end position="202"/>
    </location>
</feature>
<dbReference type="GO" id="GO:0005886">
    <property type="term" value="C:plasma membrane"/>
    <property type="evidence" value="ECO:0007669"/>
    <property type="project" value="TreeGrafter"/>
</dbReference>
<evidence type="ECO:0000256" key="5">
    <source>
        <dbReference type="ARBA" id="ARBA00023136"/>
    </source>
</evidence>
<evidence type="ECO:0000256" key="2">
    <source>
        <dbReference type="ARBA" id="ARBA00022448"/>
    </source>
</evidence>
<feature type="transmembrane region" description="Helical" evidence="7">
    <location>
        <begin position="238"/>
        <end position="257"/>
    </location>
</feature>
<comment type="caution">
    <text evidence="9">The sequence shown here is derived from an EMBL/GenBank/DDBJ whole genome shotgun (WGS) entry which is preliminary data.</text>
</comment>
<sequence length="634" mass="67927">MADENKPTAHHVEATDGQIEMQQSSLANEKFYDDDGDERVPEARGRDASAIDKSYWRSARFLGSMAAIGLGFCGGTGGYALVAPVLSEINEDLGPSPNIAWVGLVYVLTEAVFFLLVGRLSDIFGRRWFFITGSLIGLVGTIIGATAQSVNTLIGAEVLIGLAAAYVWNIILVGRYSLTLLPSPSFQISFFWVICELVPVKWRYLANSYAYIVSIPTNPLAAKIAFSMQKTPIKWRGSFIFMAGVNALSALCWYLFYHPPTFHMLHRKKLAKDILLHFDWIGLLLYTAGLLIFLMGLSWGGGLYPWSDPHVIGTLVSGGITLFGAFPLWSIFLPLKNVEPFLPLHLFTNLNFQACAWLTGIGAGAYYGFSLIWPQAVSSLYTLSYDEQGTLAGLAAMASPSTFIAVVLANRLQGFVFGQVLGGGIATVIGPRWGIRLTMWIAAPIMLAAAANPQNQSLTEGLILTGSLMIGASEAQAAVTALSTLRSETDIGLAGGLAGTIRSFVSAIAVAIYSTVLSNRLKTTIPQYVTPAAEQAGLPASSVPSLLLGLGGTGNLTASAVPGLTDAIQATAVTAFRFANSQAYKTVFFTSFAFGGAGMILVWFVADNDKSKENFVGGHVHDPKQERALEVEEG</sequence>
<evidence type="ECO:0000259" key="8">
    <source>
        <dbReference type="PROSITE" id="PS50850"/>
    </source>
</evidence>
<dbReference type="InterPro" id="IPR010573">
    <property type="entry name" value="MFS_Str1/Tri12-like"/>
</dbReference>
<feature type="transmembrane region" description="Helical" evidence="7">
    <location>
        <begin position="311"/>
        <end position="330"/>
    </location>
</feature>
<accession>A0AAN7VWH4</accession>
<feature type="transmembrane region" description="Helical" evidence="7">
    <location>
        <begin position="277"/>
        <end position="299"/>
    </location>
</feature>
<dbReference type="AlphaFoldDB" id="A0AAN7VWH4"/>
<keyword evidence="2" id="KW-0813">Transport</keyword>
<dbReference type="Gene3D" id="1.20.1250.20">
    <property type="entry name" value="MFS general substrate transporter like domains"/>
    <property type="match status" value="1"/>
</dbReference>
<dbReference type="PROSITE" id="PS00216">
    <property type="entry name" value="SUGAR_TRANSPORT_1"/>
    <property type="match status" value="1"/>
</dbReference>
<feature type="compositionally biased region" description="Basic and acidic residues" evidence="6">
    <location>
        <begin position="1"/>
        <end position="14"/>
    </location>
</feature>
<evidence type="ECO:0000256" key="3">
    <source>
        <dbReference type="ARBA" id="ARBA00022692"/>
    </source>
</evidence>
<dbReference type="PANTHER" id="PTHR23501:SF109">
    <property type="entry name" value="MAJOR FACILITATOR SUPERFAMILY (MFS) PROFILE DOMAIN-CONTAINING PROTEIN-RELATED"/>
    <property type="match status" value="1"/>
</dbReference>
<protein>
    <recommendedName>
        <fullName evidence="8">Major facilitator superfamily (MFS) profile domain-containing protein</fullName>
    </recommendedName>
</protein>
<dbReference type="InterPro" id="IPR036259">
    <property type="entry name" value="MFS_trans_sf"/>
</dbReference>